<gene>
    <name evidence="2" type="ORF">MANES_S031400</name>
</gene>
<organism evidence="2">
    <name type="scientific">Manihot esculenta</name>
    <name type="common">Cassava</name>
    <name type="synonym">Jatropha manihot</name>
    <dbReference type="NCBI Taxonomy" id="3983"/>
    <lineage>
        <taxon>Eukaryota</taxon>
        <taxon>Viridiplantae</taxon>
        <taxon>Streptophyta</taxon>
        <taxon>Embryophyta</taxon>
        <taxon>Tracheophyta</taxon>
        <taxon>Spermatophyta</taxon>
        <taxon>Magnoliopsida</taxon>
        <taxon>eudicotyledons</taxon>
        <taxon>Gunneridae</taxon>
        <taxon>Pentapetalae</taxon>
        <taxon>rosids</taxon>
        <taxon>fabids</taxon>
        <taxon>Malpighiales</taxon>
        <taxon>Euphorbiaceae</taxon>
        <taxon>Crotonoideae</taxon>
        <taxon>Manihoteae</taxon>
        <taxon>Manihot</taxon>
    </lineage>
</organism>
<keyword evidence="1" id="KW-0812">Transmembrane</keyword>
<reference evidence="2" key="1">
    <citation type="submission" date="2016-02" db="EMBL/GenBank/DDBJ databases">
        <title>WGS assembly of Manihot esculenta.</title>
        <authorList>
            <person name="Bredeson J.V."/>
            <person name="Prochnik S.E."/>
            <person name="Lyons J.B."/>
            <person name="Schmutz J."/>
            <person name="Grimwood J."/>
            <person name="Vrebalov J."/>
            <person name="Bart R.S."/>
            <person name="Amuge T."/>
            <person name="Ferguson M.E."/>
            <person name="Green R."/>
            <person name="Putnam N."/>
            <person name="Stites J."/>
            <person name="Rounsley S."/>
            <person name="Rokhsar D.S."/>
        </authorList>
    </citation>
    <scope>NUCLEOTIDE SEQUENCE [LARGE SCALE GENOMIC DNA]</scope>
    <source>
        <tissue evidence="2">Leaf</tissue>
    </source>
</reference>
<evidence type="ECO:0000313" key="2">
    <source>
        <dbReference type="EMBL" id="OAY22082.1"/>
    </source>
</evidence>
<keyword evidence="1" id="KW-1133">Transmembrane helix</keyword>
<protein>
    <submittedName>
        <fullName evidence="2">Uncharacterized protein</fullName>
    </submittedName>
</protein>
<dbReference type="AlphaFoldDB" id="A0A199UBR9"/>
<proteinExistence type="predicted"/>
<dbReference type="EMBL" id="KV450521">
    <property type="protein sequence ID" value="OAY22082.1"/>
    <property type="molecule type" value="Genomic_DNA"/>
</dbReference>
<accession>A0A199UBR9</accession>
<feature type="transmembrane region" description="Helical" evidence="1">
    <location>
        <begin position="34"/>
        <end position="54"/>
    </location>
</feature>
<name>A0A199UBR9_MANES</name>
<evidence type="ECO:0000256" key="1">
    <source>
        <dbReference type="SAM" id="Phobius"/>
    </source>
</evidence>
<keyword evidence="1" id="KW-0472">Membrane</keyword>
<sequence length="71" mass="8072">MIRGKDCQTGNINNVFSSVLSFRLVHSDVPTCSFASAVKIVYIFWCLLILKLSFYRPPALYILDILYGILI</sequence>